<reference evidence="3" key="2">
    <citation type="submission" date="2020-09" db="EMBL/GenBank/DDBJ databases">
        <authorList>
            <person name="Sun Q."/>
            <person name="Zhou Y."/>
        </authorList>
    </citation>
    <scope>NUCLEOTIDE SEQUENCE</scope>
    <source>
        <strain evidence="3">CGMCC 1.10998</strain>
    </source>
</reference>
<feature type="domain" description="DUF883" evidence="2">
    <location>
        <begin position="82"/>
        <end position="109"/>
    </location>
</feature>
<evidence type="ECO:0000313" key="3">
    <source>
        <dbReference type="EMBL" id="GGC64878.1"/>
    </source>
</evidence>
<evidence type="ECO:0000256" key="1">
    <source>
        <dbReference type="SAM" id="MobiDB-lite"/>
    </source>
</evidence>
<organism evidence="3 4">
    <name type="scientific">Undibacterium terreum</name>
    <dbReference type="NCBI Taxonomy" id="1224302"/>
    <lineage>
        <taxon>Bacteria</taxon>
        <taxon>Pseudomonadati</taxon>
        <taxon>Pseudomonadota</taxon>
        <taxon>Betaproteobacteria</taxon>
        <taxon>Burkholderiales</taxon>
        <taxon>Oxalobacteraceae</taxon>
        <taxon>Undibacterium</taxon>
    </lineage>
</organism>
<sequence length="109" mass="11126">MISNTPTITKLPEDKGAATPDSTRDDAKAGPSASTMESKTADALSAGASAAADSFKSYISRLDAAVGSVKDTFQENVDATVSRVQDNPLKTVAVAAGIGILIGMIIGRR</sequence>
<dbReference type="RefSeq" id="WP_188564829.1">
    <property type="nucleotide sequence ID" value="NZ_BMED01000001.1"/>
</dbReference>
<evidence type="ECO:0000313" key="4">
    <source>
        <dbReference type="Proteomes" id="UP000637423"/>
    </source>
</evidence>
<feature type="compositionally biased region" description="Basic and acidic residues" evidence="1">
    <location>
        <begin position="11"/>
        <end position="28"/>
    </location>
</feature>
<dbReference type="Pfam" id="PF19029">
    <property type="entry name" value="DUF883_C"/>
    <property type="match status" value="1"/>
</dbReference>
<name>A0A916XEN8_9BURK</name>
<accession>A0A916XEN8</accession>
<dbReference type="AlphaFoldDB" id="A0A916XEN8"/>
<dbReference type="Proteomes" id="UP000637423">
    <property type="component" value="Unassembled WGS sequence"/>
</dbReference>
<keyword evidence="4" id="KW-1185">Reference proteome</keyword>
<reference evidence="3" key="1">
    <citation type="journal article" date="2014" name="Int. J. Syst. Evol. Microbiol.">
        <title>Complete genome sequence of Corynebacterium casei LMG S-19264T (=DSM 44701T), isolated from a smear-ripened cheese.</title>
        <authorList>
            <consortium name="US DOE Joint Genome Institute (JGI-PGF)"/>
            <person name="Walter F."/>
            <person name="Albersmeier A."/>
            <person name="Kalinowski J."/>
            <person name="Ruckert C."/>
        </authorList>
    </citation>
    <scope>NUCLEOTIDE SEQUENCE</scope>
    <source>
        <strain evidence="3">CGMCC 1.10998</strain>
    </source>
</reference>
<comment type="caution">
    <text evidence="3">The sequence shown here is derived from an EMBL/GenBank/DDBJ whole genome shotgun (WGS) entry which is preliminary data.</text>
</comment>
<dbReference type="InterPro" id="IPR043605">
    <property type="entry name" value="DUF883_C"/>
</dbReference>
<gene>
    <name evidence="3" type="ORF">GCM10011396_09890</name>
</gene>
<proteinExistence type="predicted"/>
<protein>
    <recommendedName>
        <fullName evidence="2">DUF883 domain-containing protein</fullName>
    </recommendedName>
</protein>
<evidence type="ECO:0000259" key="2">
    <source>
        <dbReference type="Pfam" id="PF19029"/>
    </source>
</evidence>
<feature type="region of interest" description="Disordered" evidence="1">
    <location>
        <begin position="1"/>
        <end position="43"/>
    </location>
</feature>
<dbReference type="EMBL" id="BMED01000001">
    <property type="protein sequence ID" value="GGC64878.1"/>
    <property type="molecule type" value="Genomic_DNA"/>
</dbReference>